<accession>A0A8A7KC58</accession>
<dbReference type="InterPro" id="IPR053716">
    <property type="entry name" value="Flag_assembly_chemotaxis_eff"/>
</dbReference>
<dbReference type="GO" id="GO:0044781">
    <property type="term" value="P:bacterial-type flagellum organization"/>
    <property type="evidence" value="ECO:0007669"/>
    <property type="project" value="UniProtKB-KW"/>
</dbReference>
<dbReference type="GO" id="GO:0009288">
    <property type="term" value="C:bacterial-type flagellum"/>
    <property type="evidence" value="ECO:0007669"/>
    <property type="project" value="InterPro"/>
</dbReference>
<dbReference type="GO" id="GO:0005886">
    <property type="term" value="C:plasma membrane"/>
    <property type="evidence" value="ECO:0007669"/>
    <property type="project" value="UniProtKB-SubCell"/>
</dbReference>
<dbReference type="Proteomes" id="UP000665020">
    <property type="component" value="Chromosome"/>
</dbReference>
<dbReference type="Pfam" id="PF02050">
    <property type="entry name" value="FliJ"/>
    <property type="match status" value="1"/>
</dbReference>
<reference evidence="11" key="1">
    <citation type="submission" date="2019-12" db="EMBL/GenBank/DDBJ databases">
        <authorList>
            <person name="zhang j."/>
            <person name="sun C.M."/>
        </authorList>
    </citation>
    <scope>NUCLEOTIDE SEQUENCE</scope>
    <source>
        <strain evidence="11">NS-1</strain>
    </source>
</reference>
<dbReference type="GO" id="GO:0006935">
    <property type="term" value="P:chemotaxis"/>
    <property type="evidence" value="ECO:0007669"/>
    <property type="project" value="UniProtKB-KW"/>
</dbReference>
<keyword evidence="12" id="KW-1185">Reference proteome</keyword>
<keyword evidence="6" id="KW-0145">Chemotaxis</keyword>
<evidence type="ECO:0000313" key="11">
    <source>
        <dbReference type="EMBL" id="QTL96959.1"/>
    </source>
</evidence>
<protein>
    <recommendedName>
        <fullName evidence="3">Flagellar FliJ protein</fullName>
    </recommendedName>
</protein>
<evidence type="ECO:0000313" key="12">
    <source>
        <dbReference type="Proteomes" id="UP000665020"/>
    </source>
</evidence>
<dbReference type="KEGG" id="ifn:GM661_02685"/>
<evidence type="ECO:0000256" key="9">
    <source>
        <dbReference type="ARBA" id="ARBA00023136"/>
    </source>
</evidence>
<dbReference type="Gene3D" id="1.10.287.1700">
    <property type="match status" value="1"/>
</dbReference>
<evidence type="ECO:0000256" key="2">
    <source>
        <dbReference type="ARBA" id="ARBA00010004"/>
    </source>
</evidence>
<evidence type="ECO:0000256" key="3">
    <source>
        <dbReference type="ARBA" id="ARBA00020392"/>
    </source>
</evidence>
<keyword evidence="7" id="KW-1005">Bacterial flagellum biogenesis</keyword>
<keyword evidence="5" id="KW-1003">Cell membrane</keyword>
<comment type="similarity">
    <text evidence="2">Belongs to the FliJ family.</text>
</comment>
<keyword evidence="9" id="KW-0472">Membrane</keyword>
<proteinExistence type="inferred from homology"/>
<dbReference type="AlphaFoldDB" id="A0A8A7KC58"/>
<evidence type="ECO:0000256" key="1">
    <source>
        <dbReference type="ARBA" id="ARBA00004413"/>
    </source>
</evidence>
<keyword evidence="4" id="KW-0813">Transport</keyword>
<gene>
    <name evidence="11" type="ORF">GM661_02685</name>
</gene>
<dbReference type="EMBL" id="CP046640">
    <property type="protein sequence ID" value="QTL96959.1"/>
    <property type="molecule type" value="Genomic_DNA"/>
</dbReference>
<evidence type="ECO:0000256" key="4">
    <source>
        <dbReference type="ARBA" id="ARBA00022448"/>
    </source>
</evidence>
<dbReference type="GO" id="GO:0071973">
    <property type="term" value="P:bacterial-type flagellum-dependent cell motility"/>
    <property type="evidence" value="ECO:0007669"/>
    <property type="project" value="InterPro"/>
</dbReference>
<evidence type="ECO:0000256" key="10">
    <source>
        <dbReference type="ARBA" id="ARBA00023225"/>
    </source>
</evidence>
<sequence>MIMKGFQFNLNRVLDVRKLEEQLSRNRLLGEKHKAAQIEGELEELNHKQHKIYNYLREKDNEITVEEMLQTRNFIHRQRRQIKQVSGKLSKQMTEVEKCNTEFIEKKKKKEILEKLKEKEYQQYRQELFRKEQQLIDEINQQLKKGRWFE</sequence>
<keyword evidence="8" id="KW-0653">Protein transport</keyword>
<evidence type="ECO:0000256" key="5">
    <source>
        <dbReference type="ARBA" id="ARBA00022475"/>
    </source>
</evidence>
<keyword evidence="10" id="KW-1006">Bacterial flagellum protein export</keyword>
<comment type="subcellular location">
    <subcellularLocation>
        <location evidence="1">Cell membrane</location>
        <topology evidence="1">Peripheral membrane protein</topology>
        <orientation evidence="1">Cytoplasmic side</orientation>
    </subcellularLocation>
</comment>
<dbReference type="GO" id="GO:0015031">
    <property type="term" value="P:protein transport"/>
    <property type="evidence" value="ECO:0007669"/>
    <property type="project" value="UniProtKB-KW"/>
</dbReference>
<evidence type="ECO:0000256" key="7">
    <source>
        <dbReference type="ARBA" id="ARBA00022795"/>
    </source>
</evidence>
<evidence type="ECO:0000256" key="8">
    <source>
        <dbReference type="ARBA" id="ARBA00022927"/>
    </source>
</evidence>
<dbReference type="InterPro" id="IPR012823">
    <property type="entry name" value="Flagell_FliJ"/>
</dbReference>
<evidence type="ECO:0000256" key="6">
    <source>
        <dbReference type="ARBA" id="ARBA00022500"/>
    </source>
</evidence>
<organism evidence="11 12">
    <name type="scientific">Iocasia fonsfrigidae</name>
    <dbReference type="NCBI Taxonomy" id="2682810"/>
    <lineage>
        <taxon>Bacteria</taxon>
        <taxon>Bacillati</taxon>
        <taxon>Bacillota</taxon>
        <taxon>Clostridia</taxon>
        <taxon>Halanaerobiales</taxon>
        <taxon>Halanaerobiaceae</taxon>
        <taxon>Iocasia</taxon>
    </lineage>
</organism>
<name>A0A8A7KC58_9FIRM</name>